<reference evidence="2" key="1">
    <citation type="submission" date="2024-07" db="EMBL/GenBank/DDBJ databases">
        <authorList>
            <person name="Yu S.T."/>
        </authorList>
    </citation>
    <scope>NUCLEOTIDE SEQUENCE</scope>
    <source>
        <strain evidence="2">R02</strain>
    </source>
</reference>
<dbReference type="GO" id="GO:0008999">
    <property type="term" value="F:protein-N-terminal-alanine acetyltransferase activity"/>
    <property type="evidence" value="ECO:0007669"/>
    <property type="project" value="TreeGrafter"/>
</dbReference>
<sequence length="193" mass="21392">MYAIRLGDDGAEMRPLEVWHAGEFLAHLERGRAFINRFIPFGSQATDLDTAREALQRYADLRAADSAFVHGLWLDGTLVGGVLALHVDAAAGTCELGCWLEPAGTGRGLVTRAMRPLIDWAVEERGIHRLEWVAAAGNTASVAVARRLGMTRDGVRREAHLHDGVRHDLEVWSLLAPEWRARAKQPEARRSDR</sequence>
<dbReference type="GO" id="GO:0005737">
    <property type="term" value="C:cytoplasm"/>
    <property type="evidence" value="ECO:0007669"/>
    <property type="project" value="TreeGrafter"/>
</dbReference>
<evidence type="ECO:0000313" key="2">
    <source>
        <dbReference type="EMBL" id="XDP96398.1"/>
    </source>
</evidence>
<dbReference type="AlphaFoldDB" id="A0AB39LR96"/>
<accession>A0AB39LR96</accession>
<keyword evidence="2" id="KW-0012">Acyltransferase</keyword>
<gene>
    <name evidence="2" type="ORF">AB5J57_23995</name>
</gene>
<dbReference type="PROSITE" id="PS51186">
    <property type="entry name" value="GNAT"/>
    <property type="match status" value="1"/>
</dbReference>
<dbReference type="SUPFAM" id="SSF55729">
    <property type="entry name" value="Acyl-CoA N-acyltransferases (Nat)"/>
    <property type="match status" value="1"/>
</dbReference>
<dbReference type="PANTHER" id="PTHR43441:SF10">
    <property type="entry name" value="ACETYLTRANSFERASE"/>
    <property type="match status" value="1"/>
</dbReference>
<dbReference type="InterPro" id="IPR000182">
    <property type="entry name" value="GNAT_dom"/>
</dbReference>
<dbReference type="InterPro" id="IPR051908">
    <property type="entry name" value="Ribosomal_N-acetyltransferase"/>
</dbReference>
<dbReference type="RefSeq" id="WP_369158753.1">
    <property type="nucleotide sequence ID" value="NZ_CP163429.1"/>
</dbReference>
<name>A0AB39LR96_9ACTN</name>
<dbReference type="GO" id="GO:1990189">
    <property type="term" value="F:protein N-terminal-serine acetyltransferase activity"/>
    <property type="evidence" value="ECO:0007669"/>
    <property type="project" value="TreeGrafter"/>
</dbReference>
<keyword evidence="2" id="KW-0808">Transferase</keyword>
<dbReference type="Pfam" id="PF13302">
    <property type="entry name" value="Acetyltransf_3"/>
    <property type="match status" value="1"/>
</dbReference>
<dbReference type="InterPro" id="IPR016181">
    <property type="entry name" value="Acyl_CoA_acyltransferase"/>
</dbReference>
<feature type="domain" description="N-acetyltransferase" evidence="1">
    <location>
        <begin position="11"/>
        <end position="172"/>
    </location>
</feature>
<dbReference type="EMBL" id="CP163429">
    <property type="protein sequence ID" value="XDP96398.1"/>
    <property type="molecule type" value="Genomic_DNA"/>
</dbReference>
<dbReference type="EC" id="2.3.-.-" evidence="2"/>
<protein>
    <submittedName>
        <fullName evidence="2">GNAT family N-acetyltransferase</fullName>
        <ecNumber evidence="2">2.3.-.-</ecNumber>
    </submittedName>
</protein>
<dbReference type="Gene3D" id="3.40.630.30">
    <property type="match status" value="1"/>
</dbReference>
<evidence type="ECO:0000259" key="1">
    <source>
        <dbReference type="PROSITE" id="PS51186"/>
    </source>
</evidence>
<dbReference type="FunFam" id="3.40.630.30:FF:000182">
    <property type="entry name" value="Putative acetyltransferase"/>
    <property type="match status" value="1"/>
</dbReference>
<dbReference type="PANTHER" id="PTHR43441">
    <property type="entry name" value="RIBOSOMAL-PROTEIN-SERINE ACETYLTRANSFERASE"/>
    <property type="match status" value="1"/>
</dbReference>
<organism evidence="2">
    <name type="scientific">Streptomyces sp. R02</name>
    <dbReference type="NCBI Taxonomy" id="3238623"/>
    <lineage>
        <taxon>Bacteria</taxon>
        <taxon>Bacillati</taxon>
        <taxon>Actinomycetota</taxon>
        <taxon>Actinomycetes</taxon>
        <taxon>Kitasatosporales</taxon>
        <taxon>Streptomycetaceae</taxon>
        <taxon>Streptomyces</taxon>
    </lineage>
</organism>
<proteinExistence type="predicted"/>